<keyword evidence="4" id="KW-0479">Metal-binding</keyword>
<evidence type="ECO:0000256" key="8">
    <source>
        <dbReference type="ARBA" id="ARBA00023136"/>
    </source>
</evidence>
<feature type="compositionally biased region" description="Low complexity" evidence="9">
    <location>
        <begin position="486"/>
        <end position="504"/>
    </location>
</feature>
<dbReference type="RefSeq" id="WP_381087004.1">
    <property type="nucleotide sequence ID" value="NZ_JBHUDX010000072.1"/>
</dbReference>
<evidence type="ECO:0000256" key="9">
    <source>
        <dbReference type="SAM" id="MobiDB-lite"/>
    </source>
</evidence>
<evidence type="ECO:0000256" key="6">
    <source>
        <dbReference type="ARBA" id="ARBA00022989"/>
    </source>
</evidence>
<evidence type="ECO:0000256" key="2">
    <source>
        <dbReference type="ARBA" id="ARBA00022475"/>
    </source>
</evidence>
<keyword evidence="3 10" id="KW-0812">Transmembrane</keyword>
<sequence length="719" mass="73561">MTQAIAPGGDVRERVRRRVRTAAGPTARVRAVRGLLTLLLAVAGALFGGAAPASAHAALIGSGPAQGTVVDKAPDQVTLTFSEKVAFSGDSLRVLDPRGQRVDTGKAFNQSGTVYGVKVRAGLPRGTYTVTYQVVSADSHPVSGAFTFSVGAPSATTVTVSGLTAGGGVVGWLYGCARYVSYAGFIVLVGGAVFVLACWQRGAGVRAVQRLVVSGWLAITSATLALLLLRGSYTSSGKVADIFDLSLMGQVLQTKSGAALVSRLLLLAAGALFIAVLFGAYVKRDPDGEEATGGSGKPRGTGGTKGRSRGGASEKDADLAAEKRDLTFGLAIGGSVVAAGLAATWAMAEHASTGLQSGLAMPVDVLHLLAVAVWLGGLATLLVALHWAPLIETAAVRRFSRVAFAGVVTLAATGVYQAWRQLGSWSALTGTTYGRLLLAKVGLVAVLVGLAWVSRRWTAQLTEASASAVAAWRTAERRRAAEKKQSAGAKSPARSGASAKSGGSAKNGGAGASGKQRGFGSRASGASGRSTRAAQLARQQAAVATARARRMRDADPVRSGLRRSVLAEAGVAIVLLAVTTALTSTEPGRTEEAARAATASTSQPSTGSLALKFPFDTGGQDGKGTVELSLDPARAGTNEMHLYVVRPNDKAFDVPEVKVAFTLGAKGIGPLPVVPDHIATGHWSASGVQIPMAGDWRIAVTVRTSDIDQVTVNKNAQIG</sequence>
<feature type="transmembrane region" description="Helical" evidence="10">
    <location>
        <begin position="368"/>
        <end position="390"/>
    </location>
</feature>
<dbReference type="EMBL" id="JBHUDX010000072">
    <property type="protein sequence ID" value="MFD1661324.1"/>
    <property type="molecule type" value="Genomic_DNA"/>
</dbReference>
<protein>
    <submittedName>
        <fullName evidence="13">Copper resistance protein CopC</fullName>
    </submittedName>
</protein>
<feature type="transmembrane region" description="Helical" evidence="10">
    <location>
        <begin position="260"/>
        <end position="282"/>
    </location>
</feature>
<evidence type="ECO:0000313" key="14">
    <source>
        <dbReference type="Proteomes" id="UP001597261"/>
    </source>
</evidence>
<evidence type="ECO:0000256" key="5">
    <source>
        <dbReference type="ARBA" id="ARBA00022729"/>
    </source>
</evidence>
<dbReference type="Pfam" id="PF05425">
    <property type="entry name" value="CopD"/>
    <property type="match status" value="1"/>
</dbReference>
<feature type="transmembrane region" description="Helical" evidence="10">
    <location>
        <begin position="402"/>
        <end position="419"/>
    </location>
</feature>
<evidence type="ECO:0000313" key="13">
    <source>
        <dbReference type="EMBL" id="MFD1661324.1"/>
    </source>
</evidence>
<feature type="domain" description="Copper resistance protein D" evidence="12">
    <location>
        <begin position="394"/>
        <end position="473"/>
    </location>
</feature>
<feature type="compositionally biased region" description="Low complexity" evidence="9">
    <location>
        <begin position="513"/>
        <end position="546"/>
    </location>
</feature>
<accession>A0ABW4IVB3</accession>
<feature type="transmembrane region" description="Helical" evidence="10">
    <location>
        <begin position="431"/>
        <end position="453"/>
    </location>
</feature>
<feature type="domain" description="CopC" evidence="11">
    <location>
        <begin position="56"/>
        <end position="150"/>
    </location>
</feature>
<feature type="transmembrane region" description="Helical" evidence="10">
    <location>
        <begin position="179"/>
        <end position="199"/>
    </location>
</feature>
<keyword evidence="14" id="KW-1185">Reference proteome</keyword>
<dbReference type="Gene3D" id="2.60.40.1220">
    <property type="match status" value="1"/>
</dbReference>
<organism evidence="13 14">
    <name type="scientific">Streptomyces caeni</name>
    <dbReference type="NCBI Taxonomy" id="2307231"/>
    <lineage>
        <taxon>Bacteria</taxon>
        <taxon>Bacillati</taxon>
        <taxon>Actinomycetota</taxon>
        <taxon>Actinomycetes</taxon>
        <taxon>Kitasatosporales</taxon>
        <taxon>Streptomycetaceae</taxon>
        <taxon>Streptomyces</taxon>
    </lineage>
</organism>
<dbReference type="PANTHER" id="PTHR34820">
    <property type="entry name" value="INNER MEMBRANE PROTEIN YEBZ"/>
    <property type="match status" value="1"/>
</dbReference>
<dbReference type="Pfam" id="PF04234">
    <property type="entry name" value="CopC"/>
    <property type="match status" value="1"/>
</dbReference>
<dbReference type="InterPro" id="IPR032694">
    <property type="entry name" value="CopC/D"/>
</dbReference>
<feature type="compositionally biased region" description="Gly residues" evidence="9">
    <location>
        <begin position="291"/>
        <end position="305"/>
    </location>
</feature>
<feature type="region of interest" description="Disordered" evidence="9">
    <location>
        <begin position="287"/>
        <end position="314"/>
    </location>
</feature>
<keyword evidence="7" id="KW-0186">Copper</keyword>
<keyword evidence="8 10" id="KW-0472">Membrane</keyword>
<name>A0ABW4IVB3_9ACTN</name>
<evidence type="ECO:0000259" key="12">
    <source>
        <dbReference type="Pfam" id="PF05425"/>
    </source>
</evidence>
<dbReference type="PANTHER" id="PTHR34820:SF4">
    <property type="entry name" value="INNER MEMBRANE PROTEIN YEBZ"/>
    <property type="match status" value="1"/>
</dbReference>
<feature type="transmembrane region" description="Helical" evidence="10">
    <location>
        <begin position="211"/>
        <end position="229"/>
    </location>
</feature>
<evidence type="ECO:0000256" key="7">
    <source>
        <dbReference type="ARBA" id="ARBA00023008"/>
    </source>
</evidence>
<keyword evidence="6 10" id="KW-1133">Transmembrane helix</keyword>
<comment type="subcellular location">
    <subcellularLocation>
        <location evidence="1">Cell membrane</location>
        <topology evidence="1">Multi-pass membrane protein</topology>
    </subcellularLocation>
</comment>
<evidence type="ECO:0000256" key="10">
    <source>
        <dbReference type="SAM" id="Phobius"/>
    </source>
</evidence>
<evidence type="ECO:0000256" key="4">
    <source>
        <dbReference type="ARBA" id="ARBA00022723"/>
    </source>
</evidence>
<feature type="region of interest" description="Disordered" evidence="9">
    <location>
        <begin position="480"/>
        <end position="559"/>
    </location>
</feature>
<dbReference type="InterPro" id="IPR007348">
    <property type="entry name" value="CopC_dom"/>
</dbReference>
<feature type="compositionally biased region" description="Low complexity" evidence="9">
    <location>
        <begin position="595"/>
        <end position="608"/>
    </location>
</feature>
<gene>
    <name evidence="13" type="ORF">ACFSL4_24735</name>
</gene>
<dbReference type="InterPro" id="IPR008457">
    <property type="entry name" value="Cu-R_CopD_dom"/>
</dbReference>
<evidence type="ECO:0000259" key="11">
    <source>
        <dbReference type="Pfam" id="PF04234"/>
    </source>
</evidence>
<proteinExistence type="predicted"/>
<comment type="caution">
    <text evidence="13">The sequence shown here is derived from an EMBL/GenBank/DDBJ whole genome shotgun (WGS) entry which is preliminary data.</text>
</comment>
<keyword evidence="5" id="KW-0732">Signal</keyword>
<feature type="region of interest" description="Disordered" evidence="9">
    <location>
        <begin position="585"/>
        <end position="610"/>
    </location>
</feature>
<evidence type="ECO:0000256" key="1">
    <source>
        <dbReference type="ARBA" id="ARBA00004651"/>
    </source>
</evidence>
<keyword evidence="2" id="KW-1003">Cell membrane</keyword>
<feature type="transmembrane region" description="Helical" evidence="10">
    <location>
        <begin position="328"/>
        <end position="348"/>
    </location>
</feature>
<dbReference type="Proteomes" id="UP001597261">
    <property type="component" value="Unassembled WGS sequence"/>
</dbReference>
<dbReference type="SUPFAM" id="SSF81296">
    <property type="entry name" value="E set domains"/>
    <property type="match status" value="1"/>
</dbReference>
<dbReference type="InterPro" id="IPR014756">
    <property type="entry name" value="Ig_E-set"/>
</dbReference>
<reference evidence="14" key="1">
    <citation type="journal article" date="2019" name="Int. J. Syst. Evol. Microbiol.">
        <title>The Global Catalogue of Microorganisms (GCM) 10K type strain sequencing project: providing services to taxonomists for standard genome sequencing and annotation.</title>
        <authorList>
            <consortium name="The Broad Institute Genomics Platform"/>
            <consortium name="The Broad Institute Genome Sequencing Center for Infectious Disease"/>
            <person name="Wu L."/>
            <person name="Ma J."/>
        </authorList>
    </citation>
    <scope>NUCLEOTIDE SEQUENCE [LARGE SCALE GENOMIC DNA]</scope>
    <source>
        <strain evidence="14">CGMCC 1.12470</strain>
    </source>
</reference>
<evidence type="ECO:0000256" key="3">
    <source>
        <dbReference type="ARBA" id="ARBA00022692"/>
    </source>
</evidence>
<dbReference type="InterPro" id="IPR014755">
    <property type="entry name" value="Cu-Rt/internalin_Ig-like"/>
</dbReference>